<evidence type="ECO:0000256" key="4">
    <source>
        <dbReference type="ARBA" id="ARBA00022840"/>
    </source>
</evidence>
<evidence type="ECO:0000313" key="9">
    <source>
        <dbReference type="EMBL" id="QDU02412.1"/>
    </source>
</evidence>
<dbReference type="GO" id="GO:0005524">
    <property type="term" value="F:ATP binding"/>
    <property type="evidence" value="ECO:0007669"/>
    <property type="project" value="UniProtKB-UniRule"/>
</dbReference>
<dbReference type="Gene3D" id="1.10.510.10">
    <property type="entry name" value="Transferase(Phosphotransferase) domain 1"/>
    <property type="match status" value="2"/>
</dbReference>
<dbReference type="RefSeq" id="WP_145039181.1">
    <property type="nucleotide sequence ID" value="NZ_CP036347.1"/>
</dbReference>
<proteinExistence type="predicted"/>
<dbReference type="CDD" id="cd14014">
    <property type="entry name" value="STKc_PknB_like"/>
    <property type="match status" value="1"/>
</dbReference>
<gene>
    <name evidence="9" type="primary">prkC_10</name>
    <name evidence="9" type="ORF">V6x_21150</name>
</gene>
<evidence type="ECO:0000256" key="6">
    <source>
        <dbReference type="SAM" id="MobiDB-lite"/>
    </source>
</evidence>
<evidence type="ECO:0000313" key="10">
    <source>
        <dbReference type="Proteomes" id="UP000320722"/>
    </source>
</evidence>
<feature type="domain" description="NERD" evidence="8">
    <location>
        <begin position="10"/>
        <end position="121"/>
    </location>
</feature>
<accession>A0A517WAY2</accession>
<evidence type="ECO:0000256" key="2">
    <source>
        <dbReference type="ARBA" id="ARBA00022741"/>
    </source>
</evidence>
<evidence type="ECO:0000256" key="5">
    <source>
        <dbReference type="PROSITE-ProRule" id="PRU10141"/>
    </source>
</evidence>
<dbReference type="PROSITE" id="PS00107">
    <property type="entry name" value="PROTEIN_KINASE_ATP"/>
    <property type="match status" value="1"/>
</dbReference>
<dbReference type="EMBL" id="CP036347">
    <property type="protein sequence ID" value="QDU02412.1"/>
    <property type="molecule type" value="Genomic_DNA"/>
</dbReference>
<dbReference type="Gene3D" id="3.30.200.20">
    <property type="entry name" value="Phosphorylase Kinase, domain 1"/>
    <property type="match status" value="1"/>
</dbReference>
<name>A0A517WAY2_9PLAN</name>
<dbReference type="SUPFAM" id="SSF56112">
    <property type="entry name" value="Protein kinase-like (PK-like)"/>
    <property type="match status" value="2"/>
</dbReference>
<dbReference type="PROSITE" id="PS50011">
    <property type="entry name" value="PROTEIN_KINASE_DOM"/>
    <property type="match status" value="2"/>
</dbReference>
<keyword evidence="1 9" id="KW-0808">Transferase</keyword>
<evidence type="ECO:0000256" key="3">
    <source>
        <dbReference type="ARBA" id="ARBA00022777"/>
    </source>
</evidence>
<dbReference type="NCBIfam" id="NF047741">
    <property type="entry name" value="antiphage_MADS6"/>
    <property type="match status" value="1"/>
</dbReference>
<feature type="region of interest" description="Disordered" evidence="6">
    <location>
        <begin position="466"/>
        <end position="498"/>
    </location>
</feature>
<dbReference type="Pfam" id="PF00069">
    <property type="entry name" value="Pkinase"/>
    <property type="match status" value="2"/>
</dbReference>
<keyword evidence="4 5" id="KW-0067">ATP-binding</keyword>
<dbReference type="SMART" id="SM00220">
    <property type="entry name" value="S_TKc"/>
    <property type="match status" value="2"/>
</dbReference>
<dbReference type="PANTHER" id="PTHR43289:SF6">
    <property type="entry name" value="SERINE_THREONINE-PROTEIN KINASE NEKL-3"/>
    <property type="match status" value="1"/>
</dbReference>
<evidence type="ECO:0000259" key="7">
    <source>
        <dbReference type="PROSITE" id="PS50011"/>
    </source>
</evidence>
<dbReference type="PROSITE" id="PS50965">
    <property type="entry name" value="NERD"/>
    <property type="match status" value="1"/>
</dbReference>
<dbReference type="EC" id="2.7.11.1" evidence="9"/>
<dbReference type="InterPro" id="IPR000719">
    <property type="entry name" value="Prot_kinase_dom"/>
</dbReference>
<protein>
    <submittedName>
        <fullName evidence="9">Serine/threonine-protein kinase PrkC</fullName>
        <ecNumber evidence="9">2.7.11.1</ecNumber>
    </submittedName>
</protein>
<evidence type="ECO:0000259" key="8">
    <source>
        <dbReference type="PROSITE" id="PS50965"/>
    </source>
</evidence>
<dbReference type="InterPro" id="IPR017441">
    <property type="entry name" value="Protein_kinase_ATP_BS"/>
</dbReference>
<keyword evidence="2 5" id="KW-0547">Nucleotide-binding</keyword>
<dbReference type="InterPro" id="IPR011528">
    <property type="entry name" value="NERD"/>
</dbReference>
<dbReference type="Pfam" id="PF08378">
    <property type="entry name" value="NERD"/>
    <property type="match status" value="1"/>
</dbReference>
<feature type="compositionally biased region" description="Acidic residues" evidence="6">
    <location>
        <begin position="479"/>
        <end position="494"/>
    </location>
</feature>
<dbReference type="GO" id="GO:0004674">
    <property type="term" value="F:protein serine/threonine kinase activity"/>
    <property type="evidence" value="ECO:0007669"/>
    <property type="project" value="UniProtKB-EC"/>
</dbReference>
<sequence length="1381" mass="154152">MAKVIAIGQPVNNSERQAIAHLRDHLPDTYSILHNFEIRRGNEVFEIDLAIIAPHAIYLVDVKGTSGNIDVYGNKWYPEGRQPFSSPLPKLRGHAKALSGLIGDSNHADPNLRKVYCDAAVILTAPTAHLSDSTGKDAPNTTTLAKSARFFQDNKRIPDRFLNNIKKYTGTTIKAIQGSAKAIQGPARYGSWGVSEKLGGTDHFSEFRAYNTYVGKGGGRVVLRVYSVDPYATEDEKAAELRRISNAYKSLSTLPTHPAIQAARDFFPNEDEDRYVLVVEDMSGQALRLHIERPDMALTFDQKVRVAQDLLSGLAHAHAHNVIHRNICPSTILFGTDGQSRLINFDHARGGTERTSTIASEIVDDLENDYQPLECRSEAGGHPSQASMASDVFSLGIVLYELFTGERPFGNASEMMDQSCIFSVVASKHQPDLPDGFDEWLQAMCAYKKDKRPSAKEALAELEILLVPPSESGDSEPPLAEEPETGGEDSDDSDINFKDLPTGYELTRNYKVLKKLGSGGFGVVYKVLDTLRERPIVVKIILPGRYSSIEKVKQETMLLDQLPQHRYVVKVITPGFLAGDLPFIAFDFVEGHDVGGLIENHALQRSDAWEMGKQVVEGLAHLHKHNVYHCDIKPRNLLWTSEGVKIIDFNVSVDVSEETEQHGGTRKYLPPDYELGVEPTRIDLQDRDLYAFGVTLYQAITGKYPWNASTPPRGTMAQDPRSYAQSTCGDLPQPVVEFLLKVVHPERHERFQSADDILKAMQAISSLRMTPPEETEGTITWKVPSTLDSAAKPNTNPFVDVLLTLYSQGRNNKGTRGLTLDGEIYVETALDRELIPASLDGEFRLVIITGNAGDGKTAFLQKLEQKAKSGGATVTPAPRGNGATFELKGQKFRSNYDGSQDEGDVTNEAVLTEFLEPFQGDDASAWTKDETRLIAINEGRLVDFLESHAEDYPHLLTLVRQGLESGVPEDGIAMVNLNLRSVVASNADGQPSILERLLKRITHKKFWKRCESCDLRERCYVLHNVKTYQDETAGPLVTERLKTLYTLNDLRGRQHVTLRDLGSALSFMIAGTRNCDEIHELYASGNPREIANAFYFNSWMGGETGSADRLLSLLAEIDVGKATDPRLDRALDFQSPDQLRGLLGFDQRGQYDTEIFSRLYNDLPWNHSGQASSDRFFAHQSYVSMAKRRHFFERIDDSWRRMLPYQSAGQMLQVVRGEVPPADVLESLIRAINLGEGLTNPERMKGKLVLQVRDVPNGAMRSYRLFPTERFQLQVDDSASRARFVEHMPTSLILSFHGEASLIASLNVNLDVFEMLYRLNHGYRPTVEELQGYYLSLAIFKNLLSSAPYQEVLLTTTGHDFFRVEREESGRLNLEHVGTEV</sequence>
<feature type="binding site" evidence="5">
    <location>
        <position position="539"/>
    </location>
    <ligand>
        <name>ATP</name>
        <dbReference type="ChEBI" id="CHEBI:30616"/>
    </ligand>
</feature>
<dbReference type="InterPro" id="IPR011009">
    <property type="entry name" value="Kinase-like_dom_sf"/>
</dbReference>
<organism evidence="9 10">
    <name type="scientific">Gimesia chilikensis</name>
    <dbReference type="NCBI Taxonomy" id="2605989"/>
    <lineage>
        <taxon>Bacteria</taxon>
        <taxon>Pseudomonadati</taxon>
        <taxon>Planctomycetota</taxon>
        <taxon>Planctomycetia</taxon>
        <taxon>Planctomycetales</taxon>
        <taxon>Planctomycetaceae</taxon>
        <taxon>Gimesia</taxon>
    </lineage>
</organism>
<keyword evidence="3 9" id="KW-0418">Kinase</keyword>
<reference evidence="9 10" key="1">
    <citation type="submission" date="2019-02" db="EMBL/GenBank/DDBJ databases">
        <title>Deep-cultivation of Planctomycetes and their phenomic and genomic characterization uncovers novel biology.</title>
        <authorList>
            <person name="Wiegand S."/>
            <person name="Jogler M."/>
            <person name="Boedeker C."/>
            <person name="Pinto D."/>
            <person name="Vollmers J."/>
            <person name="Rivas-Marin E."/>
            <person name="Kohn T."/>
            <person name="Peeters S.H."/>
            <person name="Heuer A."/>
            <person name="Rast P."/>
            <person name="Oberbeckmann S."/>
            <person name="Bunk B."/>
            <person name="Jeske O."/>
            <person name="Meyerdierks A."/>
            <person name="Storesund J.E."/>
            <person name="Kallscheuer N."/>
            <person name="Luecker S."/>
            <person name="Lage O.M."/>
            <person name="Pohl T."/>
            <person name="Merkel B.J."/>
            <person name="Hornburger P."/>
            <person name="Mueller R.-W."/>
            <person name="Bruemmer F."/>
            <person name="Labrenz M."/>
            <person name="Spormann A.M."/>
            <person name="Op den Camp H."/>
            <person name="Overmann J."/>
            <person name="Amann R."/>
            <person name="Jetten M.S.M."/>
            <person name="Mascher T."/>
            <person name="Medema M.H."/>
            <person name="Devos D.P."/>
            <person name="Kaster A.-K."/>
            <person name="Ovreas L."/>
            <person name="Rohde M."/>
            <person name="Galperin M.Y."/>
            <person name="Jogler C."/>
        </authorList>
    </citation>
    <scope>NUCLEOTIDE SEQUENCE [LARGE SCALE GENOMIC DNA]</scope>
    <source>
        <strain evidence="9 10">V6</strain>
    </source>
</reference>
<feature type="domain" description="Protein kinase" evidence="7">
    <location>
        <begin position="208"/>
        <end position="466"/>
    </location>
</feature>
<evidence type="ECO:0000256" key="1">
    <source>
        <dbReference type="ARBA" id="ARBA00022679"/>
    </source>
</evidence>
<feature type="domain" description="Protein kinase" evidence="7">
    <location>
        <begin position="510"/>
        <end position="764"/>
    </location>
</feature>
<dbReference type="Proteomes" id="UP000320722">
    <property type="component" value="Chromosome"/>
</dbReference>
<dbReference type="PANTHER" id="PTHR43289">
    <property type="entry name" value="MITOGEN-ACTIVATED PROTEIN KINASE KINASE KINASE 20-RELATED"/>
    <property type="match status" value="1"/>
</dbReference>